<sequence length="111" mass="12190">MPFFTRRRNATLSLVGVILFSLDSVVRLGSLGYFSLVSVMLTVPRLGFFSCRVFSLVGFSASDFRLALFSLGCRLVTKRRGFSSLVRSSTCIQVFLRRYAAHRGLGSAPGG</sequence>
<keyword evidence="1" id="KW-0472">Membrane</keyword>
<protein>
    <submittedName>
        <fullName evidence="2">Uncharacterized protein</fullName>
    </submittedName>
</protein>
<dbReference type="AlphaFoldDB" id="A0AAD7JW90"/>
<evidence type="ECO:0000313" key="2">
    <source>
        <dbReference type="EMBL" id="KAJ7771792.1"/>
    </source>
</evidence>
<evidence type="ECO:0000313" key="3">
    <source>
        <dbReference type="Proteomes" id="UP001215598"/>
    </source>
</evidence>
<name>A0AAD7JW90_9AGAR</name>
<organism evidence="2 3">
    <name type="scientific">Mycena metata</name>
    <dbReference type="NCBI Taxonomy" id="1033252"/>
    <lineage>
        <taxon>Eukaryota</taxon>
        <taxon>Fungi</taxon>
        <taxon>Dikarya</taxon>
        <taxon>Basidiomycota</taxon>
        <taxon>Agaricomycotina</taxon>
        <taxon>Agaricomycetes</taxon>
        <taxon>Agaricomycetidae</taxon>
        <taxon>Agaricales</taxon>
        <taxon>Marasmiineae</taxon>
        <taxon>Mycenaceae</taxon>
        <taxon>Mycena</taxon>
    </lineage>
</organism>
<gene>
    <name evidence="2" type="ORF">B0H16DRAFT_196140</name>
</gene>
<reference evidence="2" key="1">
    <citation type="submission" date="2023-03" db="EMBL/GenBank/DDBJ databases">
        <title>Massive genome expansion in bonnet fungi (Mycena s.s.) driven by repeated elements and novel gene families across ecological guilds.</title>
        <authorList>
            <consortium name="Lawrence Berkeley National Laboratory"/>
            <person name="Harder C.B."/>
            <person name="Miyauchi S."/>
            <person name="Viragh M."/>
            <person name="Kuo A."/>
            <person name="Thoen E."/>
            <person name="Andreopoulos B."/>
            <person name="Lu D."/>
            <person name="Skrede I."/>
            <person name="Drula E."/>
            <person name="Henrissat B."/>
            <person name="Morin E."/>
            <person name="Kohler A."/>
            <person name="Barry K."/>
            <person name="LaButti K."/>
            <person name="Morin E."/>
            <person name="Salamov A."/>
            <person name="Lipzen A."/>
            <person name="Mereny Z."/>
            <person name="Hegedus B."/>
            <person name="Baldrian P."/>
            <person name="Stursova M."/>
            <person name="Weitz H."/>
            <person name="Taylor A."/>
            <person name="Grigoriev I.V."/>
            <person name="Nagy L.G."/>
            <person name="Martin F."/>
            <person name="Kauserud H."/>
        </authorList>
    </citation>
    <scope>NUCLEOTIDE SEQUENCE</scope>
    <source>
        <strain evidence="2">CBHHK182m</strain>
    </source>
</reference>
<feature type="transmembrane region" description="Helical" evidence="1">
    <location>
        <begin position="52"/>
        <end position="77"/>
    </location>
</feature>
<accession>A0AAD7JW90</accession>
<comment type="caution">
    <text evidence="2">The sequence shown here is derived from an EMBL/GenBank/DDBJ whole genome shotgun (WGS) entry which is preliminary data.</text>
</comment>
<keyword evidence="1" id="KW-0812">Transmembrane</keyword>
<keyword evidence="3" id="KW-1185">Reference proteome</keyword>
<evidence type="ECO:0000256" key="1">
    <source>
        <dbReference type="SAM" id="Phobius"/>
    </source>
</evidence>
<keyword evidence="1" id="KW-1133">Transmembrane helix</keyword>
<dbReference type="EMBL" id="JARKIB010000015">
    <property type="protein sequence ID" value="KAJ7771792.1"/>
    <property type="molecule type" value="Genomic_DNA"/>
</dbReference>
<proteinExistence type="predicted"/>
<dbReference type="Proteomes" id="UP001215598">
    <property type="component" value="Unassembled WGS sequence"/>
</dbReference>